<accession>A0A1N6GZ54</accession>
<reference evidence="2" key="1">
    <citation type="submission" date="2016-11" db="EMBL/GenBank/DDBJ databases">
        <authorList>
            <person name="Varghese N."/>
            <person name="Submissions S."/>
        </authorList>
    </citation>
    <scope>NUCLEOTIDE SEQUENCE [LARGE SCALE GENOMIC DNA]</scope>
    <source>
        <strain evidence="2">DSM 27623</strain>
    </source>
</reference>
<protein>
    <submittedName>
        <fullName evidence="1">Uncharacterized protein</fullName>
    </submittedName>
</protein>
<gene>
    <name evidence="1" type="ORF">SAMN05444409_2155</name>
</gene>
<proteinExistence type="predicted"/>
<dbReference type="EMBL" id="FSRK01000001">
    <property type="protein sequence ID" value="SIO12851.1"/>
    <property type="molecule type" value="Genomic_DNA"/>
</dbReference>
<evidence type="ECO:0000313" key="1">
    <source>
        <dbReference type="EMBL" id="SIO12851.1"/>
    </source>
</evidence>
<dbReference type="AlphaFoldDB" id="A0A1N6GZ54"/>
<keyword evidence="2" id="KW-1185">Reference proteome</keyword>
<sequence>MKKLIISTLAVSTLIVGLISMNSCSKVEDIIDDITIPVPFSIPFDVETTIPFAVTTEPIKYPAIPLNLDLDAKIREQFNGATIDNVKSAKLSSFVVNFVSSSDSDSIKLDKVQDAKIYIKTPTLAEIEIAAVVNNVSPTALNFTPADKELMEYLKSKDVSIALELKGKELEPVVTQMKIRINSGFKIQVGL</sequence>
<evidence type="ECO:0000313" key="2">
    <source>
        <dbReference type="Proteomes" id="UP000185207"/>
    </source>
</evidence>
<dbReference type="OrthoDB" id="1252548at2"/>
<dbReference type="STRING" id="1416779.SAMN05444409_2155"/>
<organism evidence="1 2">
    <name type="scientific">Epilithonimonas zeae</name>
    <dbReference type="NCBI Taxonomy" id="1416779"/>
    <lineage>
        <taxon>Bacteria</taxon>
        <taxon>Pseudomonadati</taxon>
        <taxon>Bacteroidota</taxon>
        <taxon>Flavobacteriia</taxon>
        <taxon>Flavobacteriales</taxon>
        <taxon>Weeksellaceae</taxon>
        <taxon>Chryseobacterium group</taxon>
        <taxon>Epilithonimonas</taxon>
    </lineage>
</organism>
<name>A0A1N6GZ54_9FLAO</name>
<dbReference type="Proteomes" id="UP000185207">
    <property type="component" value="Unassembled WGS sequence"/>
</dbReference>
<dbReference type="RefSeq" id="WP_074235245.1">
    <property type="nucleotide sequence ID" value="NZ_FSRK01000001.1"/>
</dbReference>